<dbReference type="PANTHER" id="PTHR30055">
    <property type="entry name" value="HTH-TYPE TRANSCRIPTIONAL REGULATOR RUTR"/>
    <property type="match status" value="1"/>
</dbReference>
<keyword evidence="1" id="KW-0805">Transcription regulation</keyword>
<dbReference type="Pfam" id="PF13305">
    <property type="entry name" value="TetR_C_33"/>
    <property type="match status" value="1"/>
</dbReference>
<proteinExistence type="predicted"/>
<gene>
    <name evidence="6" type="ORF">ACFQO7_17680</name>
</gene>
<dbReference type="InterPro" id="IPR001647">
    <property type="entry name" value="HTH_TetR"/>
</dbReference>
<dbReference type="SUPFAM" id="SSF48498">
    <property type="entry name" value="Tetracyclin repressor-like, C-terminal domain"/>
    <property type="match status" value="1"/>
</dbReference>
<name>A0ABW2GXQ2_9ACTN</name>
<feature type="DNA-binding region" description="H-T-H motif" evidence="4">
    <location>
        <begin position="29"/>
        <end position="48"/>
    </location>
</feature>
<dbReference type="Proteomes" id="UP001596392">
    <property type="component" value="Unassembled WGS sequence"/>
</dbReference>
<dbReference type="EMBL" id="JBHTAC010000016">
    <property type="protein sequence ID" value="MFC7244308.1"/>
    <property type="molecule type" value="Genomic_DNA"/>
</dbReference>
<evidence type="ECO:0000313" key="6">
    <source>
        <dbReference type="EMBL" id="MFC7244308.1"/>
    </source>
</evidence>
<dbReference type="PANTHER" id="PTHR30055:SF234">
    <property type="entry name" value="HTH-TYPE TRANSCRIPTIONAL REGULATOR BETI"/>
    <property type="match status" value="1"/>
</dbReference>
<reference evidence="7" key="1">
    <citation type="journal article" date="2019" name="Int. J. Syst. Evol. Microbiol.">
        <title>The Global Catalogue of Microorganisms (GCM) 10K type strain sequencing project: providing services to taxonomists for standard genome sequencing and annotation.</title>
        <authorList>
            <consortium name="The Broad Institute Genomics Platform"/>
            <consortium name="The Broad Institute Genome Sequencing Center for Infectious Disease"/>
            <person name="Wu L."/>
            <person name="Ma J."/>
        </authorList>
    </citation>
    <scope>NUCLEOTIDE SEQUENCE [LARGE SCALE GENOMIC DNA]</scope>
    <source>
        <strain evidence="7">CGMCC 1.9106</strain>
    </source>
</reference>
<evidence type="ECO:0000256" key="3">
    <source>
        <dbReference type="ARBA" id="ARBA00023163"/>
    </source>
</evidence>
<dbReference type="InterPro" id="IPR050109">
    <property type="entry name" value="HTH-type_TetR-like_transc_reg"/>
</dbReference>
<evidence type="ECO:0000256" key="4">
    <source>
        <dbReference type="PROSITE-ProRule" id="PRU00335"/>
    </source>
</evidence>
<keyword evidence="2 4" id="KW-0238">DNA-binding</keyword>
<accession>A0ABW2GXQ2</accession>
<dbReference type="InterPro" id="IPR036271">
    <property type="entry name" value="Tet_transcr_reg_TetR-rel_C_sf"/>
</dbReference>
<dbReference type="Pfam" id="PF00440">
    <property type="entry name" value="TetR_N"/>
    <property type="match status" value="1"/>
</dbReference>
<organism evidence="6 7">
    <name type="scientific">Catellatospora aurea</name>
    <dbReference type="NCBI Taxonomy" id="1337874"/>
    <lineage>
        <taxon>Bacteria</taxon>
        <taxon>Bacillati</taxon>
        <taxon>Actinomycetota</taxon>
        <taxon>Actinomycetes</taxon>
        <taxon>Micromonosporales</taxon>
        <taxon>Micromonosporaceae</taxon>
        <taxon>Catellatospora</taxon>
    </lineage>
</organism>
<dbReference type="InterPro" id="IPR025996">
    <property type="entry name" value="MT1864/Rv1816-like_C"/>
</dbReference>
<comment type="caution">
    <text evidence="6">The sequence shown here is derived from an EMBL/GenBank/DDBJ whole genome shotgun (WGS) entry which is preliminary data.</text>
</comment>
<evidence type="ECO:0000259" key="5">
    <source>
        <dbReference type="PROSITE" id="PS50977"/>
    </source>
</evidence>
<dbReference type="PROSITE" id="PS50977">
    <property type="entry name" value="HTH_TETR_2"/>
    <property type="match status" value="1"/>
</dbReference>
<keyword evidence="7" id="KW-1185">Reference proteome</keyword>
<dbReference type="Gene3D" id="1.10.357.10">
    <property type="entry name" value="Tetracycline Repressor, domain 2"/>
    <property type="match status" value="1"/>
</dbReference>
<feature type="domain" description="HTH tetR-type" evidence="5">
    <location>
        <begin position="6"/>
        <end position="66"/>
    </location>
</feature>
<evidence type="ECO:0000256" key="2">
    <source>
        <dbReference type="ARBA" id="ARBA00023125"/>
    </source>
</evidence>
<evidence type="ECO:0000256" key="1">
    <source>
        <dbReference type="ARBA" id="ARBA00023015"/>
    </source>
</evidence>
<evidence type="ECO:0000313" key="7">
    <source>
        <dbReference type="Proteomes" id="UP001596392"/>
    </source>
</evidence>
<keyword evidence="3" id="KW-0804">Transcription</keyword>
<sequence length="191" mass="20874">MPDQDSTLRARLVEVGVDLLTREGPGSLTLREIARRAGVSHGAPRRYFPSHLSLLSAIAQVGYHDLGGRIAGLRAHADPRAGLLDLGRAYLDFARTQRGMFELMFRHELLRGNQIGLRDASRQLFGVLVDLVTRARHGRTGPDPVVVAGALWANLHGIAQLWLWGSLQMTVQTDDVDPLLRAALDAHLGPA</sequence>
<protein>
    <submittedName>
        <fullName evidence="6">TetR/AcrR family transcriptional regulator</fullName>
    </submittedName>
</protein>
<dbReference type="SUPFAM" id="SSF46689">
    <property type="entry name" value="Homeodomain-like"/>
    <property type="match status" value="1"/>
</dbReference>
<dbReference type="RefSeq" id="WP_376807362.1">
    <property type="nucleotide sequence ID" value="NZ_JBHTAC010000016.1"/>
</dbReference>
<dbReference type="InterPro" id="IPR009057">
    <property type="entry name" value="Homeodomain-like_sf"/>
</dbReference>